<keyword evidence="5" id="KW-0520">NAD</keyword>
<organism evidence="7 8">
    <name type="scientific">Lymnaea stagnalis</name>
    <name type="common">Great pond snail</name>
    <name type="synonym">Helix stagnalis</name>
    <dbReference type="NCBI Taxonomy" id="6523"/>
    <lineage>
        <taxon>Eukaryota</taxon>
        <taxon>Metazoa</taxon>
        <taxon>Spiralia</taxon>
        <taxon>Lophotrochozoa</taxon>
        <taxon>Mollusca</taxon>
        <taxon>Gastropoda</taxon>
        <taxon>Heterobranchia</taxon>
        <taxon>Euthyneura</taxon>
        <taxon>Panpulmonata</taxon>
        <taxon>Hygrophila</taxon>
        <taxon>Lymnaeoidea</taxon>
        <taxon>Lymnaeidae</taxon>
        <taxon>Lymnaea</taxon>
    </lineage>
</organism>
<comment type="caution">
    <text evidence="7">The sequence shown here is derived from an EMBL/GenBank/DDBJ whole genome shotgun (WGS) entry which is preliminary data.</text>
</comment>
<evidence type="ECO:0000313" key="8">
    <source>
        <dbReference type="Proteomes" id="UP001497497"/>
    </source>
</evidence>
<reference evidence="7 8" key="1">
    <citation type="submission" date="2024-04" db="EMBL/GenBank/DDBJ databases">
        <authorList>
            <consortium name="Genoscope - CEA"/>
            <person name="William W."/>
        </authorList>
    </citation>
    <scope>NUCLEOTIDE SEQUENCE [LARGE SCALE GENOMIC DNA]</scope>
</reference>
<dbReference type="SUPFAM" id="SSF56399">
    <property type="entry name" value="ADP-ribosylation"/>
    <property type="match status" value="1"/>
</dbReference>
<dbReference type="GO" id="GO:0006388">
    <property type="term" value="P:tRNA splicing, via endonucleolytic cleavage and ligation"/>
    <property type="evidence" value="ECO:0007669"/>
    <property type="project" value="TreeGrafter"/>
</dbReference>
<accession>A0AAV2IQP3</accession>
<dbReference type="Pfam" id="PF01885">
    <property type="entry name" value="PTS_2-RNA"/>
    <property type="match status" value="1"/>
</dbReference>
<dbReference type="AlphaFoldDB" id="A0AAV2IQP3"/>
<dbReference type="GO" id="GO:0000215">
    <property type="term" value="F:tRNA 2'-phosphotransferase activity"/>
    <property type="evidence" value="ECO:0007669"/>
    <property type="project" value="UniProtKB-EC"/>
</dbReference>
<evidence type="ECO:0000256" key="5">
    <source>
        <dbReference type="ARBA" id="ARBA00023027"/>
    </source>
</evidence>
<dbReference type="InterPro" id="IPR042081">
    <property type="entry name" value="RNA_2'-PTrans_C"/>
</dbReference>
<dbReference type="EC" id="2.7.1.160" evidence="3"/>
<evidence type="ECO:0000256" key="3">
    <source>
        <dbReference type="ARBA" id="ARBA00012007"/>
    </source>
</evidence>
<evidence type="ECO:0000256" key="4">
    <source>
        <dbReference type="ARBA" id="ARBA00022679"/>
    </source>
</evidence>
<name>A0AAV2IQP3_LYMST</name>
<keyword evidence="8" id="KW-1185">Reference proteome</keyword>
<keyword evidence="4" id="KW-0808">Transferase</keyword>
<gene>
    <name evidence="7" type="ORF">GSLYS_00021893001</name>
</gene>
<dbReference type="EMBL" id="CAXITT010001446">
    <property type="protein sequence ID" value="CAL1548576.1"/>
    <property type="molecule type" value="Genomic_DNA"/>
</dbReference>
<dbReference type="PANTHER" id="PTHR12684:SF2">
    <property type="entry name" value="TRNA 2'-PHOSPHOTRANSFERASE 1"/>
    <property type="match status" value="1"/>
</dbReference>
<comment type="catalytic activity">
    <reaction evidence="6">
        <text>2'-phospho-[ligated tRNA] + NAD(+) = mature tRNA + ADP-alpha-D-ribose 1'',2''-cyclic phosphate + nicotinamide</text>
        <dbReference type="Rhea" id="RHEA:23324"/>
        <dbReference type="Rhea" id="RHEA-COMP:11106"/>
        <dbReference type="Rhea" id="RHEA-COMP:11107"/>
        <dbReference type="ChEBI" id="CHEBI:17154"/>
        <dbReference type="ChEBI" id="CHEBI:57540"/>
        <dbReference type="ChEBI" id="CHEBI:76596"/>
        <dbReference type="ChEBI" id="CHEBI:82883"/>
        <dbReference type="ChEBI" id="CHEBI:85027"/>
        <dbReference type="EC" id="2.7.1.160"/>
    </reaction>
</comment>
<dbReference type="PANTHER" id="PTHR12684">
    <property type="entry name" value="PUTATIVE PHOSPHOTRANSFERASE"/>
    <property type="match status" value="1"/>
</dbReference>
<sequence length="255" mass="28574">MSHKRQKTTDPMVKMSKALSYLLRHGAEKKGFKLLPGGFLYVDEILKHDEFKSMTIDDLKMVVENNDKKRFTLEAEDDTGRLKIRANQGHSLQVEDLDLEPITDASKYPVVVHGTFQRPYKMIEKEGLKRMTRVHIHFAPGEPGTGGVISGMRSSCTVLIYLNLGKALQDGLMFFLSANNVILSPGNEQGVIPPLYFDKVIDKSTGQVLLRDGVPLNKEIGFTVVTEDMAARAGVVTPEDIAAEFDKKKNRRKKK</sequence>
<comment type="function">
    <text evidence="1">Catalyzes the last step of tRNA splicing, the transfer of the splice junction 2'-phosphate from ligated tRNA to NAD to produce ADP-ribose 1''-2'' cyclic phosphate.</text>
</comment>
<evidence type="ECO:0000313" key="7">
    <source>
        <dbReference type="EMBL" id="CAL1548576.1"/>
    </source>
</evidence>
<evidence type="ECO:0000256" key="1">
    <source>
        <dbReference type="ARBA" id="ARBA00003343"/>
    </source>
</evidence>
<proteinExistence type="inferred from homology"/>
<dbReference type="InterPro" id="IPR002745">
    <property type="entry name" value="Ptrans_KptA/Tpt1"/>
</dbReference>
<evidence type="ECO:0000256" key="6">
    <source>
        <dbReference type="ARBA" id="ARBA00047949"/>
    </source>
</evidence>
<protein>
    <recommendedName>
        <fullName evidence="3">2'-phosphotransferase</fullName>
        <ecNumber evidence="3">2.7.1.160</ecNumber>
    </recommendedName>
</protein>
<dbReference type="Gene3D" id="1.10.10.970">
    <property type="entry name" value="RNA 2'-phosphotransferase, Tpt1/KptA family, N-terminal domain"/>
    <property type="match status" value="1"/>
</dbReference>
<dbReference type="Gene3D" id="3.20.170.30">
    <property type="match status" value="1"/>
</dbReference>
<dbReference type="Proteomes" id="UP001497497">
    <property type="component" value="Unassembled WGS sequence"/>
</dbReference>
<evidence type="ECO:0000256" key="2">
    <source>
        <dbReference type="ARBA" id="ARBA00009836"/>
    </source>
</evidence>
<comment type="similarity">
    <text evidence="2">Belongs to the KptA/TPT1 family.</text>
</comment>
<dbReference type="InterPro" id="IPR042080">
    <property type="entry name" value="RNA_2'-PTrans_N"/>
</dbReference>